<dbReference type="InterPro" id="IPR028349">
    <property type="entry name" value="PafC-like"/>
</dbReference>
<dbReference type="RefSeq" id="WP_129175114.1">
    <property type="nucleotide sequence ID" value="NZ_JACCBI010000001.1"/>
</dbReference>
<dbReference type="InterPro" id="IPR036390">
    <property type="entry name" value="WH_DNA-bd_sf"/>
</dbReference>
<evidence type="ECO:0000313" key="7">
    <source>
        <dbReference type="Proteomes" id="UP000292686"/>
    </source>
</evidence>
<dbReference type="SMART" id="SM00420">
    <property type="entry name" value="HTH_DEOR"/>
    <property type="match status" value="1"/>
</dbReference>
<evidence type="ECO:0000256" key="1">
    <source>
        <dbReference type="ARBA" id="ARBA00023015"/>
    </source>
</evidence>
<dbReference type="OrthoDB" id="8555652at2"/>
<dbReference type="AlphaFoldDB" id="A0A4Q2M3D9"/>
<accession>A0A4Q2M3D9</accession>
<dbReference type="SUPFAM" id="SSF46785">
    <property type="entry name" value="Winged helix' DNA-binding domain"/>
    <property type="match status" value="1"/>
</dbReference>
<name>A0A4Q2M3D9_9MICO</name>
<keyword evidence="3" id="KW-0804">Transcription</keyword>
<evidence type="ECO:0000313" key="8">
    <source>
        <dbReference type="Proteomes" id="UP000581087"/>
    </source>
</evidence>
<dbReference type="InterPro" id="IPR001034">
    <property type="entry name" value="DeoR_HTH"/>
</dbReference>
<gene>
    <name evidence="5" type="ORF">BJ972_000494</name>
    <name evidence="6" type="ORF">ESP50_11160</name>
</gene>
<protein>
    <submittedName>
        <fullName evidence="5">Putative DNA-binding transcriptional regulator YafY</fullName>
    </submittedName>
    <submittedName>
        <fullName evidence="6">YafY family transcriptional regulator</fullName>
    </submittedName>
</protein>
<dbReference type="PANTHER" id="PTHR34580:SF3">
    <property type="entry name" value="PROTEIN PAFB"/>
    <property type="match status" value="1"/>
</dbReference>
<reference evidence="5 8" key="2">
    <citation type="submission" date="2020-07" db="EMBL/GenBank/DDBJ databases">
        <title>Sequencing the genomes of 1000 actinobacteria strains.</title>
        <authorList>
            <person name="Klenk H.-P."/>
        </authorList>
    </citation>
    <scope>NUCLEOTIDE SEQUENCE [LARGE SCALE GENOMIC DNA]</scope>
    <source>
        <strain evidence="5 8">DSM 23870</strain>
    </source>
</reference>
<keyword evidence="1" id="KW-0805">Transcription regulation</keyword>
<dbReference type="PIRSF" id="PIRSF016838">
    <property type="entry name" value="PafC"/>
    <property type="match status" value="1"/>
</dbReference>
<dbReference type="InterPro" id="IPR018356">
    <property type="entry name" value="Tscrpt_reg_HTH_DeoR_CS"/>
</dbReference>
<reference evidence="6 7" key="1">
    <citation type="submission" date="2019-01" db="EMBL/GenBank/DDBJ databases">
        <title>Agromyces.</title>
        <authorList>
            <person name="Li J."/>
        </authorList>
    </citation>
    <scope>NUCLEOTIDE SEQUENCE [LARGE SCALE GENOMIC DNA]</scope>
    <source>
        <strain evidence="6 7">DSM 23870</strain>
    </source>
</reference>
<feature type="domain" description="HTH deoR-type" evidence="4">
    <location>
        <begin position="5"/>
        <end position="64"/>
    </location>
</feature>
<dbReference type="PROSITE" id="PS52050">
    <property type="entry name" value="WYL"/>
    <property type="match status" value="1"/>
</dbReference>
<keyword evidence="7" id="KW-1185">Reference proteome</keyword>
<dbReference type="PROSITE" id="PS00894">
    <property type="entry name" value="HTH_DEOR_1"/>
    <property type="match status" value="1"/>
</dbReference>
<evidence type="ECO:0000313" key="5">
    <source>
        <dbReference type="EMBL" id="NYD65975.1"/>
    </source>
</evidence>
<evidence type="ECO:0000256" key="2">
    <source>
        <dbReference type="ARBA" id="ARBA00023125"/>
    </source>
</evidence>
<evidence type="ECO:0000259" key="4">
    <source>
        <dbReference type="PROSITE" id="PS51000"/>
    </source>
</evidence>
<dbReference type="Proteomes" id="UP000292686">
    <property type="component" value="Unassembled WGS sequence"/>
</dbReference>
<dbReference type="PANTHER" id="PTHR34580">
    <property type="match status" value="1"/>
</dbReference>
<sequence>MRNDPTARALQLLSLLQTHRFWRSSDLSARLEVTERTVRRDVDRLRDLGYWVDSTAGRYGGYRLATGAHLPPLVLDDDEAVAVAIGLRAAVEAAIEGVEETSLRAVMKIEQLLPHRLRRRVSALHSNVSSVRRADEDDVIDPEALSVLAAACRDHEQVRGDYRRGDGAATKRLVEPHHLVIAGRRWYLVAWDEQRGAWRTFRVDRLREIRAVGTHFEPRDIPGGDAAAFVATSIGATWRDQTATLTIDAPLADVEGVLRWFDHTALEHGADYSVVQIRSEDLGRLTMAVARIALTAPLTVIEPAELAEAVVQLAAHLGGSRPSPNEENP</sequence>
<dbReference type="Proteomes" id="UP000581087">
    <property type="component" value="Unassembled WGS sequence"/>
</dbReference>
<dbReference type="Pfam" id="PF08279">
    <property type="entry name" value="HTH_11"/>
    <property type="match status" value="1"/>
</dbReference>
<dbReference type="PROSITE" id="PS51000">
    <property type="entry name" value="HTH_DEOR_2"/>
    <property type="match status" value="1"/>
</dbReference>
<dbReference type="GO" id="GO:0003700">
    <property type="term" value="F:DNA-binding transcription factor activity"/>
    <property type="evidence" value="ECO:0007669"/>
    <property type="project" value="InterPro"/>
</dbReference>
<proteinExistence type="predicted"/>
<dbReference type="Pfam" id="PF13280">
    <property type="entry name" value="WYL"/>
    <property type="match status" value="1"/>
</dbReference>
<dbReference type="InterPro" id="IPR013196">
    <property type="entry name" value="HTH_11"/>
</dbReference>
<comment type="caution">
    <text evidence="6">The sequence shown here is derived from an EMBL/GenBank/DDBJ whole genome shotgun (WGS) entry which is preliminary data.</text>
</comment>
<dbReference type="InterPro" id="IPR036388">
    <property type="entry name" value="WH-like_DNA-bd_sf"/>
</dbReference>
<dbReference type="InterPro" id="IPR051534">
    <property type="entry name" value="CBASS_pafABC_assoc_protein"/>
</dbReference>
<dbReference type="EMBL" id="JACCBI010000001">
    <property type="protein sequence ID" value="NYD65975.1"/>
    <property type="molecule type" value="Genomic_DNA"/>
</dbReference>
<keyword evidence="2 5" id="KW-0238">DNA-binding</keyword>
<dbReference type="Gene3D" id="1.10.10.10">
    <property type="entry name" value="Winged helix-like DNA-binding domain superfamily/Winged helix DNA-binding domain"/>
    <property type="match status" value="1"/>
</dbReference>
<dbReference type="InterPro" id="IPR026881">
    <property type="entry name" value="WYL_dom"/>
</dbReference>
<evidence type="ECO:0000256" key="3">
    <source>
        <dbReference type="ARBA" id="ARBA00023163"/>
    </source>
</evidence>
<evidence type="ECO:0000313" key="6">
    <source>
        <dbReference type="EMBL" id="RXZ86308.1"/>
    </source>
</evidence>
<dbReference type="EMBL" id="SDPM01000005">
    <property type="protein sequence ID" value="RXZ86308.1"/>
    <property type="molecule type" value="Genomic_DNA"/>
</dbReference>
<dbReference type="GO" id="GO:0003677">
    <property type="term" value="F:DNA binding"/>
    <property type="evidence" value="ECO:0007669"/>
    <property type="project" value="UniProtKB-KW"/>
</dbReference>
<organism evidence="6 7">
    <name type="scientific">Agromyces atrinae</name>
    <dbReference type="NCBI Taxonomy" id="592376"/>
    <lineage>
        <taxon>Bacteria</taxon>
        <taxon>Bacillati</taxon>
        <taxon>Actinomycetota</taxon>
        <taxon>Actinomycetes</taxon>
        <taxon>Micrococcales</taxon>
        <taxon>Microbacteriaceae</taxon>
        <taxon>Agromyces</taxon>
    </lineage>
</organism>